<dbReference type="InterPro" id="IPR004675">
    <property type="entry name" value="AhpD_core"/>
</dbReference>
<proteinExistence type="predicted"/>
<name>A0AAW9SA60_9BACT</name>
<evidence type="ECO:0000259" key="1">
    <source>
        <dbReference type="Pfam" id="PF02627"/>
    </source>
</evidence>
<keyword evidence="3" id="KW-1185">Reference proteome</keyword>
<gene>
    <name evidence="2" type="ORF">AAG747_06745</name>
</gene>
<protein>
    <submittedName>
        <fullName evidence="2">Carboxymuconolactone decarboxylase family protein</fullName>
    </submittedName>
</protein>
<reference evidence="2 3" key="1">
    <citation type="submission" date="2024-04" db="EMBL/GenBank/DDBJ databases">
        <title>Novel genus in family Flammeovirgaceae.</title>
        <authorList>
            <person name="Nguyen T.H."/>
            <person name="Vuong T.Q."/>
            <person name="Le H."/>
            <person name="Kim S.-G."/>
        </authorList>
    </citation>
    <scope>NUCLEOTIDE SEQUENCE [LARGE SCALE GENOMIC DNA]</scope>
    <source>
        <strain evidence="2 3">JCM 23209</strain>
    </source>
</reference>
<evidence type="ECO:0000313" key="2">
    <source>
        <dbReference type="EMBL" id="MEN7547596.1"/>
    </source>
</evidence>
<dbReference type="Gene3D" id="1.20.1290.10">
    <property type="entry name" value="AhpD-like"/>
    <property type="match status" value="1"/>
</dbReference>
<comment type="caution">
    <text evidence="2">The sequence shown here is derived from an EMBL/GenBank/DDBJ whole genome shotgun (WGS) entry which is preliminary data.</text>
</comment>
<dbReference type="Proteomes" id="UP001403385">
    <property type="component" value="Unassembled WGS sequence"/>
</dbReference>
<dbReference type="PANTHER" id="PTHR34846">
    <property type="entry name" value="4-CARBOXYMUCONOLACTONE DECARBOXYLASE FAMILY PROTEIN (AFU_ORTHOLOGUE AFUA_6G11590)"/>
    <property type="match status" value="1"/>
</dbReference>
<dbReference type="NCBIfam" id="TIGR00778">
    <property type="entry name" value="ahpD_dom"/>
    <property type="match status" value="1"/>
</dbReference>
<feature type="domain" description="Carboxymuconolactone decarboxylase-like" evidence="1">
    <location>
        <begin position="12"/>
        <end position="94"/>
    </location>
</feature>
<dbReference type="AlphaFoldDB" id="A0AAW9SA60"/>
<dbReference type="RefSeq" id="WP_346820383.1">
    <property type="nucleotide sequence ID" value="NZ_JBDKWZ010000003.1"/>
</dbReference>
<dbReference type="PANTHER" id="PTHR34846:SF10">
    <property type="entry name" value="CYTOPLASMIC PROTEIN"/>
    <property type="match status" value="1"/>
</dbReference>
<sequence length="153" mass="17639">MKERISFQELNQEMFSGMYKSEAYLHKSGFDLKLLELVKYRVSQINGCAFCLDMHHKEAIHMGESELRLHSLAAWRECPFYSEKEKATLAFAEALTQANQQGVEDDLFEQLQAFYSKEEIAVLTLGITQINAWNRINKAFLTTPGEYKVGQFS</sequence>
<evidence type="ECO:0000313" key="3">
    <source>
        <dbReference type="Proteomes" id="UP001403385"/>
    </source>
</evidence>
<organism evidence="2 3">
    <name type="scientific">Rapidithrix thailandica</name>
    <dbReference type="NCBI Taxonomy" id="413964"/>
    <lineage>
        <taxon>Bacteria</taxon>
        <taxon>Pseudomonadati</taxon>
        <taxon>Bacteroidota</taxon>
        <taxon>Cytophagia</taxon>
        <taxon>Cytophagales</taxon>
        <taxon>Flammeovirgaceae</taxon>
        <taxon>Rapidithrix</taxon>
    </lineage>
</organism>
<dbReference type="SUPFAM" id="SSF69118">
    <property type="entry name" value="AhpD-like"/>
    <property type="match status" value="1"/>
</dbReference>
<accession>A0AAW9SA60</accession>
<dbReference type="Pfam" id="PF02627">
    <property type="entry name" value="CMD"/>
    <property type="match status" value="1"/>
</dbReference>
<dbReference type="EMBL" id="JBDKWZ010000003">
    <property type="protein sequence ID" value="MEN7547596.1"/>
    <property type="molecule type" value="Genomic_DNA"/>
</dbReference>
<dbReference type="GO" id="GO:0051920">
    <property type="term" value="F:peroxiredoxin activity"/>
    <property type="evidence" value="ECO:0007669"/>
    <property type="project" value="InterPro"/>
</dbReference>
<dbReference type="InterPro" id="IPR003779">
    <property type="entry name" value="CMD-like"/>
</dbReference>
<dbReference type="InterPro" id="IPR029032">
    <property type="entry name" value="AhpD-like"/>
</dbReference>